<dbReference type="GO" id="GO:0004519">
    <property type="term" value="F:endonuclease activity"/>
    <property type="evidence" value="ECO:0007669"/>
    <property type="project" value="UniProtKB-KW"/>
</dbReference>
<evidence type="ECO:0000256" key="5">
    <source>
        <dbReference type="ARBA" id="ARBA00022801"/>
    </source>
</evidence>
<dbReference type="InterPro" id="IPR029060">
    <property type="entry name" value="PIN-like_dom_sf"/>
</dbReference>
<evidence type="ECO:0000259" key="9">
    <source>
        <dbReference type="Pfam" id="PF01850"/>
    </source>
</evidence>
<dbReference type="AlphaFoldDB" id="A0A1G6ASX8"/>
<keyword evidence="11" id="KW-1185">Reference proteome</keyword>
<keyword evidence="2 8" id="KW-1277">Toxin-antitoxin system</keyword>
<keyword evidence="5 8" id="KW-0378">Hydrolase</keyword>
<dbReference type="HAMAP" id="MF_00265">
    <property type="entry name" value="VapC_Nob1"/>
    <property type="match status" value="1"/>
</dbReference>
<dbReference type="InterPro" id="IPR002716">
    <property type="entry name" value="PIN_dom"/>
</dbReference>
<name>A0A1G6ASX8_9BACT</name>
<gene>
    <name evidence="8" type="primary">vapC</name>
    <name evidence="10" type="ORF">SAMN05660653_00540</name>
</gene>
<dbReference type="GO" id="GO:0090729">
    <property type="term" value="F:toxin activity"/>
    <property type="evidence" value="ECO:0007669"/>
    <property type="project" value="UniProtKB-KW"/>
</dbReference>
<comment type="similarity">
    <text evidence="7 8">Belongs to the PINc/VapC protein family.</text>
</comment>
<evidence type="ECO:0000256" key="2">
    <source>
        <dbReference type="ARBA" id="ARBA00022649"/>
    </source>
</evidence>
<feature type="binding site" evidence="8">
    <location>
        <position position="5"/>
    </location>
    <ligand>
        <name>Mg(2+)</name>
        <dbReference type="ChEBI" id="CHEBI:18420"/>
    </ligand>
</feature>
<keyword evidence="10" id="KW-0255">Endonuclease</keyword>
<dbReference type="Proteomes" id="UP000198771">
    <property type="component" value="Unassembled WGS sequence"/>
</dbReference>
<evidence type="ECO:0000256" key="1">
    <source>
        <dbReference type="ARBA" id="ARBA00001946"/>
    </source>
</evidence>
<comment type="cofactor">
    <cofactor evidence="1 8">
        <name>Mg(2+)</name>
        <dbReference type="ChEBI" id="CHEBI:18420"/>
    </cofactor>
</comment>
<dbReference type="PANTHER" id="PTHR33653">
    <property type="entry name" value="RIBONUCLEASE VAPC2"/>
    <property type="match status" value="1"/>
</dbReference>
<feature type="binding site" evidence="8">
    <location>
        <position position="96"/>
    </location>
    <ligand>
        <name>Mg(2+)</name>
        <dbReference type="ChEBI" id="CHEBI:18420"/>
    </ligand>
</feature>
<keyword evidence="8" id="KW-0800">Toxin</keyword>
<dbReference type="GO" id="GO:0016787">
    <property type="term" value="F:hydrolase activity"/>
    <property type="evidence" value="ECO:0007669"/>
    <property type="project" value="UniProtKB-KW"/>
</dbReference>
<protein>
    <recommendedName>
        <fullName evidence="8">Ribonuclease VapC</fullName>
        <shortName evidence="8">RNase VapC</shortName>
        <ecNumber evidence="8">3.1.-.-</ecNumber>
    </recommendedName>
    <alternativeName>
        <fullName evidence="8">Toxin VapC</fullName>
    </alternativeName>
</protein>
<feature type="domain" description="PIN" evidence="9">
    <location>
        <begin position="3"/>
        <end position="122"/>
    </location>
</feature>
<comment type="function">
    <text evidence="8">Toxic component of a toxin-antitoxin (TA) system. An RNase.</text>
</comment>
<accession>A0A1G6ASX8</accession>
<dbReference type="PANTHER" id="PTHR33653:SF1">
    <property type="entry name" value="RIBONUCLEASE VAPC2"/>
    <property type="match status" value="1"/>
</dbReference>
<dbReference type="OrthoDB" id="5458135at2"/>
<organism evidence="10 11">
    <name type="scientific">Desulfonatronum thiosulfatophilum</name>
    <dbReference type="NCBI Taxonomy" id="617002"/>
    <lineage>
        <taxon>Bacteria</taxon>
        <taxon>Pseudomonadati</taxon>
        <taxon>Thermodesulfobacteriota</taxon>
        <taxon>Desulfovibrionia</taxon>
        <taxon>Desulfovibrionales</taxon>
        <taxon>Desulfonatronaceae</taxon>
        <taxon>Desulfonatronum</taxon>
    </lineage>
</organism>
<dbReference type="GO" id="GO:0000287">
    <property type="term" value="F:magnesium ion binding"/>
    <property type="evidence" value="ECO:0007669"/>
    <property type="project" value="UniProtKB-UniRule"/>
</dbReference>
<dbReference type="InterPro" id="IPR050556">
    <property type="entry name" value="Type_II_TA_system_RNase"/>
</dbReference>
<evidence type="ECO:0000313" key="10">
    <source>
        <dbReference type="EMBL" id="SDB11506.1"/>
    </source>
</evidence>
<keyword evidence="3 8" id="KW-0540">Nuclease</keyword>
<proteinExistence type="inferred from homology"/>
<dbReference type="CDD" id="cd18742">
    <property type="entry name" value="PIN_VapC4-5_FitB-like"/>
    <property type="match status" value="1"/>
</dbReference>
<dbReference type="Gene3D" id="3.40.50.1010">
    <property type="entry name" value="5'-nuclease"/>
    <property type="match status" value="1"/>
</dbReference>
<dbReference type="Pfam" id="PF01850">
    <property type="entry name" value="PIN"/>
    <property type="match status" value="1"/>
</dbReference>
<evidence type="ECO:0000313" key="11">
    <source>
        <dbReference type="Proteomes" id="UP000198771"/>
    </source>
</evidence>
<dbReference type="GO" id="GO:0004540">
    <property type="term" value="F:RNA nuclease activity"/>
    <property type="evidence" value="ECO:0007669"/>
    <property type="project" value="InterPro"/>
</dbReference>
<evidence type="ECO:0000256" key="3">
    <source>
        <dbReference type="ARBA" id="ARBA00022722"/>
    </source>
</evidence>
<keyword evidence="6 8" id="KW-0460">Magnesium</keyword>
<dbReference type="EC" id="3.1.-.-" evidence="8"/>
<dbReference type="InterPro" id="IPR022907">
    <property type="entry name" value="VapC_family"/>
</dbReference>
<evidence type="ECO:0000256" key="6">
    <source>
        <dbReference type="ARBA" id="ARBA00022842"/>
    </source>
</evidence>
<dbReference type="RefSeq" id="WP_092116997.1">
    <property type="nucleotide sequence ID" value="NZ_FMXO01000003.1"/>
</dbReference>
<evidence type="ECO:0000256" key="7">
    <source>
        <dbReference type="ARBA" id="ARBA00038093"/>
    </source>
</evidence>
<dbReference type="SUPFAM" id="SSF88723">
    <property type="entry name" value="PIN domain-like"/>
    <property type="match status" value="1"/>
</dbReference>
<reference evidence="10 11" key="1">
    <citation type="submission" date="2016-10" db="EMBL/GenBank/DDBJ databases">
        <authorList>
            <person name="de Groot N.N."/>
        </authorList>
    </citation>
    <scope>NUCLEOTIDE SEQUENCE [LARGE SCALE GENOMIC DNA]</scope>
    <source>
        <strain evidence="10 11">ASO4-2</strain>
    </source>
</reference>
<dbReference type="EMBL" id="FMXO01000003">
    <property type="protein sequence ID" value="SDB11506.1"/>
    <property type="molecule type" value="Genomic_DNA"/>
</dbReference>
<dbReference type="STRING" id="617002.SAMN05660653_00540"/>
<sequence length="133" mass="14853">MFLLDTDIVIYALKGRAEVLANLRIHYHDPMFLSTITMMELYYGAYKSRNVDANLARLKTIETSYPLLAPGAEVVEAFGRIKASLEAQGVRLADLDVIIATTALSRNLTLITNNQKHFQRIPGLKLGNWASTD</sequence>
<evidence type="ECO:0000256" key="4">
    <source>
        <dbReference type="ARBA" id="ARBA00022723"/>
    </source>
</evidence>
<keyword evidence="4 8" id="KW-0479">Metal-binding</keyword>
<evidence type="ECO:0000256" key="8">
    <source>
        <dbReference type="HAMAP-Rule" id="MF_00265"/>
    </source>
</evidence>